<keyword evidence="3" id="KW-1185">Reference proteome</keyword>
<gene>
    <name evidence="2" type="ORF">O181_006729</name>
</gene>
<dbReference type="AlphaFoldDB" id="A0A9Q3BKL0"/>
<evidence type="ECO:0000313" key="3">
    <source>
        <dbReference type="Proteomes" id="UP000765509"/>
    </source>
</evidence>
<accession>A0A9Q3BKL0</accession>
<protein>
    <recommendedName>
        <fullName evidence="4">Retrotransposon gag domain-containing protein</fullName>
    </recommendedName>
</protein>
<dbReference type="OrthoDB" id="2447685at2759"/>
<dbReference type="Proteomes" id="UP000765509">
    <property type="component" value="Unassembled WGS sequence"/>
</dbReference>
<proteinExistence type="predicted"/>
<comment type="caution">
    <text evidence="2">The sequence shown here is derived from an EMBL/GenBank/DDBJ whole genome shotgun (WGS) entry which is preliminary data.</text>
</comment>
<feature type="compositionally biased region" description="Acidic residues" evidence="1">
    <location>
        <begin position="88"/>
        <end position="107"/>
    </location>
</feature>
<dbReference type="EMBL" id="AVOT02001459">
    <property type="protein sequence ID" value="MBW0467014.1"/>
    <property type="molecule type" value="Genomic_DNA"/>
</dbReference>
<evidence type="ECO:0000313" key="2">
    <source>
        <dbReference type="EMBL" id="MBW0467014.1"/>
    </source>
</evidence>
<organism evidence="2 3">
    <name type="scientific">Austropuccinia psidii MF-1</name>
    <dbReference type="NCBI Taxonomy" id="1389203"/>
    <lineage>
        <taxon>Eukaryota</taxon>
        <taxon>Fungi</taxon>
        <taxon>Dikarya</taxon>
        <taxon>Basidiomycota</taxon>
        <taxon>Pucciniomycotina</taxon>
        <taxon>Pucciniomycetes</taxon>
        <taxon>Pucciniales</taxon>
        <taxon>Sphaerophragmiaceae</taxon>
        <taxon>Austropuccinia</taxon>
    </lineage>
</organism>
<reference evidence="2" key="1">
    <citation type="submission" date="2021-03" db="EMBL/GenBank/DDBJ databases">
        <title>Draft genome sequence of rust myrtle Austropuccinia psidii MF-1, a brazilian biotype.</title>
        <authorList>
            <person name="Quecine M.C."/>
            <person name="Pachon D.M.R."/>
            <person name="Bonatelli M.L."/>
            <person name="Correr F.H."/>
            <person name="Franceschini L.M."/>
            <person name="Leite T.F."/>
            <person name="Margarido G.R.A."/>
            <person name="Almeida C.A."/>
            <person name="Ferrarezi J.A."/>
            <person name="Labate C.A."/>
        </authorList>
    </citation>
    <scope>NUCLEOTIDE SEQUENCE</scope>
    <source>
        <strain evidence="2">MF-1</strain>
    </source>
</reference>
<evidence type="ECO:0000256" key="1">
    <source>
        <dbReference type="SAM" id="MobiDB-lite"/>
    </source>
</evidence>
<feature type="compositionally biased region" description="Polar residues" evidence="1">
    <location>
        <begin position="1"/>
        <end position="14"/>
    </location>
</feature>
<sequence>MQLQCSPPARQTISHAKAQDVLTPTARVPLDGTPAVPPLNAQLDRGPIKEGGAPSRNEGRVPRRSNSFSGLVGRFPDMSSTTFRCSGEDGEEEEENSMEEEESDDNETAAAPVGASEGTRGPTLAQSDHPVSHQTEPSLLAILAQMTQIMGNLQAAASSEVPRPPAFKTLSMKAPEWFDGTQPFKVRSFIQSCQLLFHNDLATFSQDRKIVIYDTSFFVGRAAKLIEPYLTTLTNQDSSYLLNSWPLFYSQLFTLFGDPNEVRKAEEQLDGLRKEEGGHVALYIANFSTSHPSNIDSLQDLMEVSLNEFSFEKSCAALVGDSRTPSFPSSIHIPSLDSHLSLLSLRDEVFKEMEDGGEDNSLSSLHLFSGNMDLPPSSYHDSLDDLWDEEEEPEEVETILKILPSVYNQYLDVFSKVKAEKLHPHPACDNHIELEGSLPPAVVI</sequence>
<name>A0A9Q3BKL0_9BASI</name>
<feature type="region of interest" description="Disordered" evidence="1">
    <location>
        <begin position="1"/>
        <end position="134"/>
    </location>
</feature>
<evidence type="ECO:0008006" key="4">
    <source>
        <dbReference type="Google" id="ProtNLM"/>
    </source>
</evidence>